<evidence type="ECO:0000256" key="9">
    <source>
        <dbReference type="ARBA" id="ARBA00023285"/>
    </source>
</evidence>
<protein>
    <recommendedName>
        <fullName evidence="10">Cobalt transport protein CbiN</fullName>
    </recommendedName>
    <alternativeName>
        <fullName evidence="10">Energy-coupling factor transporter probable substrate-capture protein CbiN</fullName>
        <shortName evidence="10">ECF transporter S component CbiN</shortName>
    </alternativeName>
</protein>
<comment type="caution">
    <text evidence="11">The sequence shown here is derived from an EMBL/GenBank/DDBJ whole genome shotgun (WGS) entry which is preliminary data.</text>
</comment>
<dbReference type="PANTHER" id="PTHR38662:SF1">
    <property type="entry name" value="COBALT TRANSPORT PROTEIN CBIN"/>
    <property type="match status" value="1"/>
</dbReference>
<dbReference type="RefSeq" id="WP_048079922.1">
    <property type="nucleotide sequence ID" value="NZ_JAPVER010000018.1"/>
</dbReference>
<evidence type="ECO:0000256" key="8">
    <source>
        <dbReference type="ARBA" id="ARBA00023136"/>
    </source>
</evidence>
<dbReference type="GO" id="GO:0015087">
    <property type="term" value="F:cobalt ion transmembrane transporter activity"/>
    <property type="evidence" value="ECO:0007669"/>
    <property type="project" value="UniProtKB-UniRule"/>
</dbReference>
<dbReference type="PANTHER" id="PTHR38662">
    <property type="entry name" value="COBALT TRANSPORT PROTEIN CBIN"/>
    <property type="match status" value="1"/>
</dbReference>
<feature type="transmembrane region" description="Helical" evidence="10">
    <location>
        <begin position="7"/>
        <end position="24"/>
    </location>
</feature>
<evidence type="ECO:0000256" key="6">
    <source>
        <dbReference type="ARBA" id="ARBA00022989"/>
    </source>
</evidence>
<evidence type="ECO:0000256" key="4">
    <source>
        <dbReference type="ARBA" id="ARBA00022573"/>
    </source>
</evidence>
<dbReference type="HAMAP" id="MF_00330">
    <property type="entry name" value="CbiN"/>
    <property type="match status" value="1"/>
</dbReference>
<keyword evidence="8 10" id="KW-0472">Membrane</keyword>
<keyword evidence="13" id="KW-1185">Reference proteome</keyword>
<comment type="subcellular location">
    <subcellularLocation>
        <location evidence="10">Cell membrane</location>
        <topology evidence="10">Multi-pass membrane protein</topology>
    </subcellularLocation>
</comment>
<keyword evidence="7 10" id="KW-0406">Ion transport</keyword>
<dbReference type="Pfam" id="PF02553">
    <property type="entry name" value="CbiN"/>
    <property type="match status" value="1"/>
</dbReference>
<name>A0A9E5DJH9_9EURY</name>
<comment type="subunit">
    <text evidence="10">Forms an energy-coupling factor (ECF) transporter complex composed of an ATP-binding protein (A component, CbiO), a transmembrane protein (T component, CbiQ) and 2 possible substrate-capture proteins (S components, CbiM and CbiN) of unknown stoichimetry.</text>
</comment>
<proteinExistence type="inferred from homology"/>
<keyword evidence="5 10" id="KW-0812">Transmembrane</keyword>
<organism evidence="11 13">
    <name type="scientific">Methanobacterium veterum</name>
    <dbReference type="NCBI Taxonomy" id="408577"/>
    <lineage>
        <taxon>Archaea</taxon>
        <taxon>Methanobacteriati</taxon>
        <taxon>Methanobacteriota</taxon>
        <taxon>Methanomada group</taxon>
        <taxon>Methanobacteria</taxon>
        <taxon>Methanobacteriales</taxon>
        <taxon>Methanobacteriaceae</taxon>
        <taxon>Methanobacterium</taxon>
    </lineage>
</organism>
<evidence type="ECO:0000313" key="11">
    <source>
        <dbReference type="EMBL" id="MCZ3364574.1"/>
    </source>
</evidence>
<keyword evidence="2 10" id="KW-0813">Transport</keyword>
<dbReference type="EMBL" id="JAPVES010000030">
    <property type="protein sequence ID" value="MCZ3372328.1"/>
    <property type="molecule type" value="Genomic_DNA"/>
</dbReference>
<dbReference type="NCBIfam" id="NF002780">
    <property type="entry name" value="PRK02898.1"/>
    <property type="match status" value="1"/>
</dbReference>
<keyword evidence="9 10" id="KW-0170">Cobalt</keyword>
<evidence type="ECO:0000256" key="3">
    <source>
        <dbReference type="ARBA" id="ARBA00022475"/>
    </source>
</evidence>
<keyword evidence="3 10" id="KW-1003">Cell membrane</keyword>
<comment type="function">
    <text evidence="10">Part of the energy-coupling factor (ECF) transporter complex CbiMNOQ involved in cobalt import.</text>
</comment>
<dbReference type="InterPro" id="IPR003705">
    <property type="entry name" value="CbiN"/>
</dbReference>
<keyword evidence="6 10" id="KW-1133">Transmembrane helix</keyword>
<keyword evidence="1 10" id="KW-0171">Cobalt transport</keyword>
<dbReference type="Proteomes" id="UP001068021">
    <property type="component" value="Unassembled WGS sequence"/>
</dbReference>
<dbReference type="AlphaFoldDB" id="A0A9E5DJH9"/>
<dbReference type="GO" id="GO:0009236">
    <property type="term" value="P:cobalamin biosynthetic process"/>
    <property type="evidence" value="ECO:0007669"/>
    <property type="project" value="UniProtKB-UniRule"/>
</dbReference>
<evidence type="ECO:0000256" key="5">
    <source>
        <dbReference type="ARBA" id="ARBA00022692"/>
    </source>
</evidence>
<comment type="pathway">
    <text evidence="10">Cofactor biosynthesis; adenosylcobalamin biosynthesis.</text>
</comment>
<dbReference type="NCBIfam" id="TIGR01165">
    <property type="entry name" value="cbiN"/>
    <property type="match status" value="1"/>
</dbReference>
<keyword evidence="4 10" id="KW-0169">Cobalamin biosynthesis</keyword>
<comment type="similarity">
    <text evidence="10">Belongs to the CbiN family.</text>
</comment>
<feature type="transmembrane region" description="Helical" evidence="10">
    <location>
        <begin position="65"/>
        <end position="85"/>
    </location>
</feature>
<dbReference type="GO" id="GO:0005886">
    <property type="term" value="C:plasma membrane"/>
    <property type="evidence" value="ECO:0007669"/>
    <property type="project" value="UniProtKB-SubCell"/>
</dbReference>
<dbReference type="EMBL" id="JAPVER010000018">
    <property type="protein sequence ID" value="MCZ3364574.1"/>
    <property type="molecule type" value="Genomic_DNA"/>
</dbReference>
<evidence type="ECO:0000256" key="2">
    <source>
        <dbReference type="ARBA" id="ARBA00022448"/>
    </source>
</evidence>
<sequence length="95" mass="10391">MVDKKPIVLLILAVLIVALPLAIYNGKEGYFTGSDDQGSQAIEATGYQPWFSSIWEPPSGEIESLLFAVQAAIGALIIGYVLGYYKGRQKQEKKN</sequence>
<evidence type="ECO:0000256" key="1">
    <source>
        <dbReference type="ARBA" id="ARBA00022426"/>
    </source>
</evidence>
<evidence type="ECO:0000256" key="10">
    <source>
        <dbReference type="HAMAP-Rule" id="MF_00330"/>
    </source>
</evidence>
<evidence type="ECO:0000313" key="13">
    <source>
        <dbReference type="Proteomes" id="UP001068021"/>
    </source>
</evidence>
<gene>
    <name evidence="10" type="primary">cbiN</name>
    <name evidence="12" type="ORF">O3H35_06755</name>
    <name evidence="11" type="ORF">O3H54_01640</name>
</gene>
<accession>A0A9E5DJH9</accession>
<dbReference type="Proteomes" id="UP001074446">
    <property type="component" value="Unassembled WGS sequence"/>
</dbReference>
<evidence type="ECO:0000313" key="12">
    <source>
        <dbReference type="EMBL" id="MCZ3372328.1"/>
    </source>
</evidence>
<reference evidence="11" key="1">
    <citation type="submission" date="2022-12" db="EMBL/GenBank/DDBJ databases">
        <title>Reclassification of two methanogenic archaea species isolated from the Kolyma lowland permafrost.</title>
        <authorList>
            <person name="Trubitsyn V.E."/>
            <person name="Rivkina E.M."/>
            <person name="Shcherbakova V.A."/>
        </authorList>
    </citation>
    <scope>NUCLEOTIDE SEQUENCE</scope>
    <source>
        <strain evidence="11">M2</strain>
        <strain evidence="12">MK4</strain>
    </source>
</reference>
<evidence type="ECO:0000256" key="7">
    <source>
        <dbReference type="ARBA" id="ARBA00023065"/>
    </source>
</evidence>